<dbReference type="Gene3D" id="3.30.465.10">
    <property type="match status" value="1"/>
</dbReference>
<organism evidence="3 4">
    <name type="scientific">Esox lucius</name>
    <name type="common">Northern pike</name>
    <dbReference type="NCBI Taxonomy" id="8010"/>
    <lineage>
        <taxon>Eukaryota</taxon>
        <taxon>Metazoa</taxon>
        <taxon>Chordata</taxon>
        <taxon>Craniata</taxon>
        <taxon>Vertebrata</taxon>
        <taxon>Euteleostomi</taxon>
        <taxon>Actinopterygii</taxon>
        <taxon>Neopterygii</taxon>
        <taxon>Teleostei</taxon>
        <taxon>Protacanthopterygii</taxon>
        <taxon>Esociformes</taxon>
        <taxon>Esocidae</taxon>
        <taxon>Esox</taxon>
    </lineage>
</organism>
<evidence type="ECO:0000256" key="1">
    <source>
        <dbReference type="ARBA" id="ARBA00001974"/>
    </source>
</evidence>
<evidence type="ECO:0000313" key="4">
    <source>
        <dbReference type="Proteomes" id="UP000265140"/>
    </source>
</evidence>
<dbReference type="PANTHER" id="PTHR45444:SF3">
    <property type="entry name" value="XANTHINE DEHYDROGENASE"/>
    <property type="match status" value="1"/>
</dbReference>
<proteinExistence type="predicted"/>
<protein>
    <recommendedName>
        <fullName evidence="2">FAD-binding PCMH-type domain-containing protein</fullName>
    </recommendedName>
</protein>
<reference evidence="3 4" key="1">
    <citation type="submission" date="2020-02" db="EMBL/GenBank/DDBJ databases">
        <title>Esox lucius (northern pike) genome, fEsoLuc1, primary haplotype.</title>
        <authorList>
            <person name="Myers G."/>
            <person name="Karagic N."/>
            <person name="Meyer A."/>
            <person name="Pippel M."/>
            <person name="Reichard M."/>
            <person name="Winkler S."/>
            <person name="Tracey A."/>
            <person name="Sims Y."/>
            <person name="Howe K."/>
            <person name="Rhie A."/>
            <person name="Formenti G."/>
            <person name="Durbin R."/>
            <person name="Fedrigo O."/>
            <person name="Jarvis E.D."/>
        </authorList>
    </citation>
    <scope>NUCLEOTIDE SEQUENCE [LARGE SCALE GENOMIC DNA]</scope>
</reference>
<dbReference type="GO" id="GO:0016491">
    <property type="term" value="F:oxidoreductase activity"/>
    <property type="evidence" value="ECO:0007669"/>
    <property type="project" value="InterPro"/>
</dbReference>
<dbReference type="InterPro" id="IPR016169">
    <property type="entry name" value="FAD-bd_PCMH_sub2"/>
</dbReference>
<dbReference type="GO" id="GO:0005506">
    <property type="term" value="F:iron ion binding"/>
    <property type="evidence" value="ECO:0007669"/>
    <property type="project" value="InterPro"/>
</dbReference>
<reference evidence="3" key="2">
    <citation type="submission" date="2025-08" db="UniProtKB">
        <authorList>
            <consortium name="Ensembl"/>
        </authorList>
    </citation>
    <scope>IDENTIFICATION</scope>
</reference>
<dbReference type="SUPFAM" id="SSF56176">
    <property type="entry name" value="FAD-binding/transporter-associated domain-like"/>
    <property type="match status" value="1"/>
</dbReference>
<reference evidence="3" key="3">
    <citation type="submission" date="2025-09" db="UniProtKB">
        <authorList>
            <consortium name="Ensembl"/>
        </authorList>
    </citation>
    <scope>IDENTIFICATION</scope>
</reference>
<dbReference type="PANTHER" id="PTHR45444">
    <property type="entry name" value="XANTHINE DEHYDROGENASE"/>
    <property type="match status" value="1"/>
</dbReference>
<feature type="domain" description="FAD-binding PCMH-type" evidence="2">
    <location>
        <begin position="6"/>
        <end position="145"/>
    </location>
</feature>
<name>A0AAY5KR26_ESOLU</name>
<evidence type="ECO:0000259" key="2">
    <source>
        <dbReference type="PROSITE" id="PS51387"/>
    </source>
</evidence>
<keyword evidence="4" id="KW-1185">Reference proteome</keyword>
<dbReference type="GO" id="GO:0071949">
    <property type="term" value="F:FAD binding"/>
    <property type="evidence" value="ECO:0007669"/>
    <property type="project" value="InterPro"/>
</dbReference>
<accession>A0AAY5KR26</accession>
<dbReference type="PROSITE" id="PS51387">
    <property type="entry name" value="FAD_PCMH"/>
    <property type="match status" value="1"/>
</dbReference>
<dbReference type="GeneTree" id="ENSGT00950000183114"/>
<dbReference type="InterPro" id="IPR002346">
    <property type="entry name" value="Mopterin_DH_FAD-bd"/>
</dbReference>
<dbReference type="Ensembl" id="ENSELUT00000096311.1">
    <property type="protein sequence ID" value="ENSELUP00000088947.1"/>
    <property type="gene ID" value="ENSELUG00000044096.1"/>
</dbReference>
<comment type="cofactor">
    <cofactor evidence="1">
        <name>FAD</name>
        <dbReference type="ChEBI" id="CHEBI:57692"/>
    </cofactor>
</comment>
<dbReference type="Pfam" id="PF00941">
    <property type="entry name" value="FAD_binding_5"/>
    <property type="match status" value="1"/>
</dbReference>
<dbReference type="InterPro" id="IPR036318">
    <property type="entry name" value="FAD-bd_PCMH-like_sf"/>
</dbReference>
<evidence type="ECO:0000313" key="3">
    <source>
        <dbReference type="Ensembl" id="ENSELUP00000088947.1"/>
    </source>
</evidence>
<dbReference type="Proteomes" id="UP000265140">
    <property type="component" value="Chromosome 22"/>
</dbReference>
<dbReference type="InterPro" id="IPR016208">
    <property type="entry name" value="Ald_Oxase/xanthine_DH-like"/>
</dbReference>
<dbReference type="InterPro" id="IPR016166">
    <property type="entry name" value="FAD-bd_PCMH"/>
</dbReference>
<dbReference type="AlphaFoldDB" id="A0AAY5KR26"/>
<sequence>MDRMEKQGGNAAWIMKLNTPKHDDISDGLFCMDDNLPFDLSQDLIFPPELMVTLGPKMQVKGVHYPLIIHSGRILELQTPKWGNNGVTVGAACTLSTLKDEMERTVREMEAEKAKGYRALLQTLQCLAGKQIRNMATIGGNILSA</sequence>